<accession>A0A679IZT1</accession>
<dbReference type="EMBL" id="LR743504">
    <property type="protein sequence ID" value="CAA2106485.1"/>
    <property type="molecule type" value="Genomic_DNA"/>
</dbReference>
<evidence type="ECO:0000313" key="1">
    <source>
        <dbReference type="EMBL" id="CAA2106485.1"/>
    </source>
</evidence>
<gene>
    <name evidence="1" type="ORF">MBUL_03697</name>
</gene>
<name>A0A679IZT1_9HYPH</name>
<protein>
    <submittedName>
        <fullName evidence="1">Uncharacterized protein</fullName>
    </submittedName>
</protein>
<sequence length="76" mass="8380">MNRLGRLSQVFGALRSPGKGGRAWNVDTAREMPFRHKLMLALALEILVLGFRQSETLRQDKGIVVEAPSHPGNAIV</sequence>
<proteinExistence type="predicted"/>
<reference evidence="1" key="1">
    <citation type="submission" date="2019-12" db="EMBL/GenBank/DDBJ databases">
        <authorList>
            <person name="Cremers G."/>
        </authorList>
    </citation>
    <scope>NUCLEOTIDE SEQUENCE</scope>
    <source>
        <strain evidence="1">Mbul1</strain>
    </source>
</reference>
<dbReference type="AlphaFoldDB" id="A0A679IZT1"/>
<organism evidence="1">
    <name type="scientific">Methylobacterium bullatum</name>
    <dbReference type="NCBI Taxonomy" id="570505"/>
    <lineage>
        <taxon>Bacteria</taxon>
        <taxon>Pseudomonadati</taxon>
        <taxon>Pseudomonadota</taxon>
        <taxon>Alphaproteobacteria</taxon>
        <taxon>Hyphomicrobiales</taxon>
        <taxon>Methylobacteriaceae</taxon>
        <taxon>Methylobacterium</taxon>
    </lineage>
</organism>